<evidence type="ECO:0000256" key="4">
    <source>
        <dbReference type="ARBA" id="ARBA00023128"/>
    </source>
</evidence>
<comment type="similarity">
    <text evidence="2">Belongs to the mitochondrion-specific ribosomal protein mL49 family.</text>
</comment>
<dbReference type="OrthoDB" id="19439at2759"/>
<reference evidence="8" key="2">
    <citation type="submission" date="2015-01" db="EMBL/GenBank/DDBJ databases">
        <title>Evolutionary Origins and Diversification of the Mycorrhizal Mutualists.</title>
        <authorList>
            <consortium name="DOE Joint Genome Institute"/>
            <consortium name="Mycorrhizal Genomics Consortium"/>
            <person name="Kohler A."/>
            <person name="Kuo A."/>
            <person name="Nagy L.G."/>
            <person name="Floudas D."/>
            <person name="Copeland A."/>
            <person name="Barry K.W."/>
            <person name="Cichocki N."/>
            <person name="Veneault-Fourrey C."/>
            <person name="LaButti K."/>
            <person name="Lindquist E.A."/>
            <person name="Lipzen A."/>
            <person name="Lundell T."/>
            <person name="Morin E."/>
            <person name="Murat C."/>
            <person name="Riley R."/>
            <person name="Ohm R."/>
            <person name="Sun H."/>
            <person name="Tunlid A."/>
            <person name="Henrissat B."/>
            <person name="Grigoriev I.V."/>
            <person name="Hibbett D.S."/>
            <person name="Martin F."/>
        </authorList>
    </citation>
    <scope>NUCLEOTIDE SEQUENCE [LARGE SCALE GENOMIC DNA]</scope>
    <source>
        <strain evidence="8">Ve08.2h10</strain>
    </source>
</reference>
<protein>
    <recommendedName>
        <fullName evidence="6">Large ribosomal subunit protein mL49</fullName>
    </recommendedName>
</protein>
<dbReference type="GO" id="GO:0003735">
    <property type="term" value="F:structural constituent of ribosome"/>
    <property type="evidence" value="ECO:0007669"/>
    <property type="project" value="InterPro"/>
</dbReference>
<dbReference type="InterPro" id="IPR007740">
    <property type="entry name" value="Ribosomal_mL49"/>
</dbReference>
<keyword evidence="3" id="KW-0689">Ribosomal protein</keyword>
<reference evidence="7 8" key="1">
    <citation type="submission" date="2014-04" db="EMBL/GenBank/DDBJ databases">
        <authorList>
            <consortium name="DOE Joint Genome Institute"/>
            <person name="Kuo A."/>
            <person name="Kohler A."/>
            <person name="Jargeat P."/>
            <person name="Nagy L.G."/>
            <person name="Floudas D."/>
            <person name="Copeland A."/>
            <person name="Barry K.W."/>
            <person name="Cichocki N."/>
            <person name="Veneault-Fourrey C."/>
            <person name="LaButti K."/>
            <person name="Lindquist E.A."/>
            <person name="Lipzen A."/>
            <person name="Lundell T."/>
            <person name="Morin E."/>
            <person name="Murat C."/>
            <person name="Sun H."/>
            <person name="Tunlid A."/>
            <person name="Henrissat B."/>
            <person name="Grigoriev I.V."/>
            <person name="Hibbett D.S."/>
            <person name="Martin F."/>
            <person name="Nordberg H.P."/>
            <person name="Cantor M.N."/>
            <person name="Hua S.X."/>
        </authorList>
    </citation>
    <scope>NUCLEOTIDE SEQUENCE [LARGE SCALE GENOMIC DNA]</scope>
    <source>
        <strain evidence="7 8">Ve08.2h10</strain>
    </source>
</reference>
<name>A0A0D0DNU5_9AGAM</name>
<dbReference type="AlphaFoldDB" id="A0A0D0DNU5"/>
<dbReference type="Pfam" id="PF05046">
    <property type="entry name" value="Img2"/>
    <property type="match status" value="1"/>
</dbReference>
<keyword evidence="8" id="KW-1185">Reference proteome</keyword>
<dbReference type="STRING" id="930991.A0A0D0DNU5"/>
<organism evidence="7 8">
    <name type="scientific">Paxillus rubicundulus Ve08.2h10</name>
    <dbReference type="NCBI Taxonomy" id="930991"/>
    <lineage>
        <taxon>Eukaryota</taxon>
        <taxon>Fungi</taxon>
        <taxon>Dikarya</taxon>
        <taxon>Basidiomycota</taxon>
        <taxon>Agaricomycotina</taxon>
        <taxon>Agaricomycetes</taxon>
        <taxon>Agaricomycetidae</taxon>
        <taxon>Boletales</taxon>
        <taxon>Paxilineae</taxon>
        <taxon>Paxillaceae</taxon>
        <taxon>Paxillus</taxon>
    </lineage>
</organism>
<dbReference type="Gene3D" id="3.30.780.10">
    <property type="entry name" value="SUI1-like domain"/>
    <property type="match status" value="1"/>
</dbReference>
<gene>
    <name evidence="7" type="ORF">PAXRUDRAFT_8054</name>
</gene>
<dbReference type="PANTHER" id="PTHR13477:SF0">
    <property type="entry name" value="LARGE RIBOSOMAL SUBUNIT PROTEIN ML49"/>
    <property type="match status" value="1"/>
</dbReference>
<sequence>MKHLLPPSGSVRAYSRALQPSQHALPTPGQGVMLNSALALRHSYFVRRNSRGSLPVYTDVRNGGTRYHVQIRNVEGRINALAAELKQSLFNGDSPQASRLVVKVQGQRHITLTGGRFKRDVAKWLTEKGF</sequence>
<evidence type="ECO:0000313" key="8">
    <source>
        <dbReference type="Proteomes" id="UP000054538"/>
    </source>
</evidence>
<evidence type="ECO:0000256" key="5">
    <source>
        <dbReference type="ARBA" id="ARBA00023274"/>
    </source>
</evidence>
<dbReference type="GO" id="GO:0006412">
    <property type="term" value="P:translation"/>
    <property type="evidence" value="ECO:0007669"/>
    <property type="project" value="InterPro"/>
</dbReference>
<keyword evidence="5" id="KW-0687">Ribonucleoprotein</keyword>
<evidence type="ECO:0000313" key="7">
    <source>
        <dbReference type="EMBL" id="KIL00668.1"/>
    </source>
</evidence>
<dbReference type="InParanoid" id="A0A0D0DNU5"/>
<dbReference type="GO" id="GO:0005762">
    <property type="term" value="C:mitochondrial large ribosomal subunit"/>
    <property type="evidence" value="ECO:0007669"/>
    <property type="project" value="TreeGrafter"/>
</dbReference>
<evidence type="ECO:0000256" key="6">
    <source>
        <dbReference type="ARBA" id="ARBA00035191"/>
    </source>
</evidence>
<dbReference type="EMBL" id="KN824829">
    <property type="protein sequence ID" value="KIL00668.1"/>
    <property type="molecule type" value="Genomic_DNA"/>
</dbReference>
<proteinExistence type="inferred from homology"/>
<dbReference type="HOGENOM" id="CLU_085757_4_0_1"/>
<dbReference type="PANTHER" id="PTHR13477">
    <property type="entry name" value="MITOCHONDRIAL 39S RIBOSOMAL PROTEIN L49"/>
    <property type="match status" value="1"/>
</dbReference>
<accession>A0A0D0DNU5</accession>
<evidence type="ECO:0000256" key="2">
    <source>
        <dbReference type="ARBA" id="ARBA00005677"/>
    </source>
</evidence>
<keyword evidence="4" id="KW-0496">Mitochondrion</keyword>
<comment type="subcellular location">
    <subcellularLocation>
        <location evidence="1">Mitochondrion</location>
    </subcellularLocation>
</comment>
<evidence type="ECO:0000256" key="1">
    <source>
        <dbReference type="ARBA" id="ARBA00004173"/>
    </source>
</evidence>
<evidence type="ECO:0000256" key="3">
    <source>
        <dbReference type="ARBA" id="ARBA00022980"/>
    </source>
</evidence>
<dbReference type="Proteomes" id="UP000054538">
    <property type="component" value="Unassembled WGS sequence"/>
</dbReference>